<reference evidence="3" key="2">
    <citation type="submission" date="2019-06" db="EMBL/GenBank/DDBJ databases">
        <authorList>
            <consortium name="DOE Joint Genome Institute"/>
            <person name="Ahrendt S.R."/>
            <person name="Cantor M.N."/>
            <person name="Hua S.X."/>
        </authorList>
    </citation>
    <scope>NUCLEOTIDE SEQUENCE</scope>
    <source>
        <strain evidence="3">NL-1724</strain>
    </source>
</reference>
<sequence>MSVIRRSYLFESLKDQDPGPEVDIGSCLEKYVGWTPPADDLVLALKGRATASFPRRQAQPLSAPPRTVAPEYGIRSSQRIFSQLASRIEVCTANEDDTDDAPRQSRTSESSRTGGKEPVRVPQQSRGVARAVKRKRSAQSDDDGRDARPTRREGESDGEQPTKKSNWVYTTFRASQLTRGILQNLR</sequence>
<evidence type="ECO:0000313" key="4">
    <source>
        <dbReference type="Proteomes" id="UP000320762"/>
    </source>
</evidence>
<keyword evidence="4" id="KW-1185">Reference proteome</keyword>
<organism evidence="3 4">
    <name type="scientific">Schizophyllum amplum</name>
    <dbReference type="NCBI Taxonomy" id="97359"/>
    <lineage>
        <taxon>Eukaryota</taxon>
        <taxon>Fungi</taxon>
        <taxon>Dikarya</taxon>
        <taxon>Basidiomycota</taxon>
        <taxon>Agaricomycotina</taxon>
        <taxon>Agaricomycetes</taxon>
        <taxon>Agaricomycetidae</taxon>
        <taxon>Agaricales</taxon>
        <taxon>Schizophyllaceae</taxon>
        <taxon>Schizophyllum</taxon>
    </lineage>
</organism>
<evidence type="ECO:0000313" key="2">
    <source>
        <dbReference type="EMBL" id="TRM59694.1"/>
    </source>
</evidence>
<dbReference type="AlphaFoldDB" id="A0A550C4I1"/>
<dbReference type="EMBL" id="VDMD01000026">
    <property type="protein sequence ID" value="TRM59702.1"/>
    <property type="molecule type" value="Genomic_DNA"/>
</dbReference>
<feature type="compositionally biased region" description="Polar residues" evidence="1">
    <location>
        <begin position="104"/>
        <end position="113"/>
    </location>
</feature>
<evidence type="ECO:0000313" key="3">
    <source>
        <dbReference type="EMBL" id="TRM59702.1"/>
    </source>
</evidence>
<feature type="compositionally biased region" description="Basic and acidic residues" evidence="1">
    <location>
        <begin position="145"/>
        <end position="155"/>
    </location>
</feature>
<gene>
    <name evidence="2" type="ORF">BD626DRAFT_539158</name>
    <name evidence="3" type="ORF">BD626DRAFT_539166</name>
</gene>
<reference evidence="3 4" key="1">
    <citation type="journal article" date="2019" name="New Phytol.">
        <title>Comparative genomics reveals unique wood-decay strategies and fruiting body development in the Schizophyllaceae.</title>
        <authorList>
            <person name="Almasi E."/>
            <person name="Sahu N."/>
            <person name="Krizsan K."/>
            <person name="Balint B."/>
            <person name="Kovacs G.M."/>
            <person name="Kiss B."/>
            <person name="Cseklye J."/>
            <person name="Drula E."/>
            <person name="Henrissat B."/>
            <person name="Nagy I."/>
            <person name="Chovatia M."/>
            <person name="Adam C."/>
            <person name="LaButti K."/>
            <person name="Lipzen A."/>
            <person name="Riley R."/>
            <person name="Grigoriev I.V."/>
            <person name="Nagy L.G."/>
        </authorList>
    </citation>
    <scope>NUCLEOTIDE SEQUENCE [LARGE SCALE GENOMIC DNA]</scope>
    <source>
        <strain evidence="3 4">NL-1724</strain>
    </source>
</reference>
<proteinExistence type="predicted"/>
<protein>
    <submittedName>
        <fullName evidence="3">Uncharacterized protein</fullName>
    </submittedName>
</protein>
<dbReference type="EMBL" id="VDMD01000026">
    <property type="protein sequence ID" value="TRM59694.1"/>
    <property type="molecule type" value="Genomic_DNA"/>
</dbReference>
<accession>A0A550C4I1</accession>
<evidence type="ECO:0000256" key="1">
    <source>
        <dbReference type="SAM" id="MobiDB-lite"/>
    </source>
</evidence>
<name>A0A550C4I1_9AGAR</name>
<comment type="caution">
    <text evidence="3">The sequence shown here is derived from an EMBL/GenBank/DDBJ whole genome shotgun (WGS) entry which is preliminary data.</text>
</comment>
<feature type="region of interest" description="Disordered" evidence="1">
    <location>
        <begin position="91"/>
        <end position="167"/>
    </location>
</feature>
<dbReference type="Proteomes" id="UP000320762">
    <property type="component" value="Unassembled WGS sequence"/>
</dbReference>